<evidence type="ECO:0000313" key="2">
    <source>
        <dbReference type="Proteomes" id="UP000005463"/>
    </source>
</evidence>
<accession>B1FDV9</accession>
<dbReference type="PATRIC" id="fig|396596.7.peg.5561"/>
<sequence length="84" mass="9494">MTSNLKVRLARLEQQIGGTEPMIVVLRHFGEFEEGHGVFVEGVFYPCPTGESLDEIEKNAIREINPDGKRKLIVVKRAEPWDTA</sequence>
<name>B1FDV9_9BURK</name>
<dbReference type="EMBL" id="ABLC01000042">
    <property type="protein sequence ID" value="EDT04249.1"/>
    <property type="molecule type" value="Genomic_DNA"/>
</dbReference>
<dbReference type="Proteomes" id="UP000005463">
    <property type="component" value="Unassembled WGS sequence"/>
</dbReference>
<reference evidence="1 2" key="1">
    <citation type="submission" date="2008-03" db="EMBL/GenBank/DDBJ databases">
        <title>Sequencing of the draft genome and assembly of Burkholderia ambifaria IOP40-10.</title>
        <authorList>
            <consortium name="US DOE Joint Genome Institute (JGI-PGF)"/>
            <person name="Copeland A."/>
            <person name="Lucas S."/>
            <person name="Lapidus A."/>
            <person name="Glavina del Rio T."/>
            <person name="Dalin E."/>
            <person name="Tice H."/>
            <person name="Bruce D."/>
            <person name="Goodwin L."/>
            <person name="Pitluck S."/>
            <person name="Larimer F."/>
            <person name="Land M.L."/>
            <person name="Hauser L."/>
            <person name="Tiedje J."/>
            <person name="Richardson P."/>
        </authorList>
    </citation>
    <scope>NUCLEOTIDE SEQUENCE [LARGE SCALE GENOMIC DNA]</scope>
    <source>
        <strain evidence="1 2">IOP40-10</strain>
    </source>
</reference>
<comment type="caution">
    <text evidence="1">The sequence shown here is derived from an EMBL/GenBank/DDBJ whole genome shotgun (WGS) entry which is preliminary data.</text>
</comment>
<dbReference type="AlphaFoldDB" id="B1FDV9"/>
<evidence type="ECO:0000313" key="1">
    <source>
        <dbReference type="EMBL" id="EDT04249.1"/>
    </source>
</evidence>
<gene>
    <name evidence="1" type="ORF">BamIOP4010DRAFT_2218</name>
</gene>
<proteinExistence type="predicted"/>
<organism evidence="1 2">
    <name type="scientific">Burkholderia ambifaria IOP40-10</name>
    <dbReference type="NCBI Taxonomy" id="396596"/>
    <lineage>
        <taxon>Bacteria</taxon>
        <taxon>Pseudomonadati</taxon>
        <taxon>Pseudomonadota</taxon>
        <taxon>Betaproteobacteria</taxon>
        <taxon>Burkholderiales</taxon>
        <taxon>Burkholderiaceae</taxon>
        <taxon>Burkholderia</taxon>
        <taxon>Burkholderia cepacia complex</taxon>
    </lineage>
</organism>
<protein>
    <submittedName>
        <fullName evidence="1">Uncharacterized protein</fullName>
    </submittedName>
</protein>
<dbReference type="RefSeq" id="WP_006751412.1">
    <property type="nucleotide sequence ID" value="NZ_ABLC01000042.1"/>
</dbReference>